<protein>
    <recommendedName>
        <fullName evidence="2">PF03932 family protein CutC</fullName>
    </recommendedName>
</protein>
<dbReference type="GO" id="GO:0005507">
    <property type="term" value="F:copper ion binding"/>
    <property type="evidence" value="ECO:0007669"/>
    <property type="project" value="TreeGrafter"/>
</dbReference>
<evidence type="ECO:0000256" key="1">
    <source>
        <dbReference type="ARBA" id="ARBA00007768"/>
    </source>
</evidence>
<dbReference type="GO" id="GO:0005737">
    <property type="term" value="C:cytoplasm"/>
    <property type="evidence" value="ECO:0007669"/>
    <property type="project" value="UniProtKB-SubCell"/>
</dbReference>
<dbReference type="Gene3D" id="3.20.20.380">
    <property type="entry name" value="Copper homeostasis (CutC) domain"/>
    <property type="match status" value="1"/>
</dbReference>
<comment type="subcellular location">
    <subcellularLocation>
        <location evidence="2">Cytoplasm</location>
    </subcellularLocation>
</comment>
<dbReference type="PANTHER" id="PTHR12598">
    <property type="entry name" value="COPPER HOMEOSTASIS PROTEIN CUTC"/>
    <property type="match status" value="1"/>
</dbReference>
<organism evidence="3 4">
    <name type="scientific">Diplocloster agilis</name>
    <dbReference type="NCBI Taxonomy" id="2850323"/>
    <lineage>
        <taxon>Bacteria</taxon>
        <taxon>Bacillati</taxon>
        <taxon>Bacillota</taxon>
        <taxon>Clostridia</taxon>
        <taxon>Lachnospirales</taxon>
        <taxon>Lachnospiraceae</taxon>
        <taxon>Diplocloster</taxon>
    </lineage>
</organism>
<dbReference type="PANTHER" id="PTHR12598:SF0">
    <property type="entry name" value="COPPER HOMEOSTASIS PROTEIN CUTC HOMOLOG"/>
    <property type="match status" value="1"/>
</dbReference>
<comment type="caution">
    <text evidence="2">Once thought to be involved in copper homeostasis, experiments in E.coli have shown this is not the case.</text>
</comment>
<dbReference type="InterPro" id="IPR036822">
    <property type="entry name" value="CutC-like_dom_sf"/>
</dbReference>
<keyword evidence="4" id="KW-1185">Reference proteome</keyword>
<gene>
    <name evidence="2" type="primary">cutC</name>
    <name evidence="3" type="ORF">KTH89_04700</name>
</gene>
<comment type="similarity">
    <text evidence="1 2">Belongs to the CutC family.</text>
</comment>
<comment type="caution">
    <text evidence="3">The sequence shown here is derived from an EMBL/GenBank/DDBJ whole genome shotgun (WGS) entry which is preliminary data.</text>
</comment>
<dbReference type="Proteomes" id="UP000712157">
    <property type="component" value="Unassembled WGS sequence"/>
</dbReference>
<dbReference type="Pfam" id="PF03932">
    <property type="entry name" value="CutC"/>
    <property type="match status" value="1"/>
</dbReference>
<dbReference type="EMBL" id="JAHQCW010000005">
    <property type="protein sequence ID" value="MBU9735825.1"/>
    <property type="molecule type" value="Genomic_DNA"/>
</dbReference>
<name>A0A949NH89_9FIRM</name>
<evidence type="ECO:0000313" key="3">
    <source>
        <dbReference type="EMBL" id="MBU9735825.1"/>
    </source>
</evidence>
<sequence>MKPYILEACVDSADSARIACEAGADRLELCSGLIIGGITPSIGVFTHIRECCDTVIRVLVRPRFGDFCYTDDEFEVIRKDILEFKRLGADGVVIGVLKPDGSLDIERMKLLMESAGGMKVTLHRAFDVSADPFETLEAAVRLGIDTILTSGQKDSCLNGLKLLQELAAAAKGRIHILAAGGVCADVITKAGAAAPLTQFHMSGKETLESSMEYRKTGVNMGLPSLSEYEIWRTKGLAIEQAKAALLNLMPK</sequence>
<proteinExistence type="inferred from homology"/>
<dbReference type="SUPFAM" id="SSF110395">
    <property type="entry name" value="CutC-like"/>
    <property type="match status" value="1"/>
</dbReference>
<reference evidence="3" key="1">
    <citation type="submission" date="2021-06" db="EMBL/GenBank/DDBJ databases">
        <title>Description of novel taxa of the family Lachnospiraceae.</title>
        <authorList>
            <person name="Chaplin A.V."/>
            <person name="Sokolova S.R."/>
            <person name="Pikina A.P."/>
            <person name="Korzhanova M."/>
            <person name="Belova V."/>
            <person name="Korostin D."/>
            <person name="Efimov B.A."/>
        </authorList>
    </citation>
    <scope>NUCLEOTIDE SEQUENCE</scope>
    <source>
        <strain evidence="3">ASD5720</strain>
    </source>
</reference>
<dbReference type="InterPro" id="IPR005627">
    <property type="entry name" value="CutC-like"/>
</dbReference>
<dbReference type="FunFam" id="3.20.20.380:FF:000001">
    <property type="entry name" value="Copper homeostasis protein CutC"/>
    <property type="match status" value="1"/>
</dbReference>
<dbReference type="HAMAP" id="MF_00795">
    <property type="entry name" value="CutC"/>
    <property type="match status" value="1"/>
</dbReference>
<dbReference type="RefSeq" id="WP_238720859.1">
    <property type="nucleotide sequence ID" value="NZ_JAHQCW010000005.1"/>
</dbReference>
<keyword evidence="2" id="KW-0963">Cytoplasm</keyword>
<evidence type="ECO:0000313" key="4">
    <source>
        <dbReference type="Proteomes" id="UP000712157"/>
    </source>
</evidence>
<accession>A0A949NH89</accession>
<dbReference type="AlphaFoldDB" id="A0A949NH89"/>
<evidence type="ECO:0000256" key="2">
    <source>
        <dbReference type="HAMAP-Rule" id="MF_00795"/>
    </source>
</evidence>